<protein>
    <submittedName>
        <fullName evidence="1">Uncharacterized protein</fullName>
    </submittedName>
</protein>
<dbReference type="Proteomes" id="UP000028045">
    <property type="component" value="Unassembled WGS sequence"/>
</dbReference>
<organism evidence="1 2">
    <name type="scientific">Stachybotrys chartarum (strain CBS 109288 / IBT 7711)</name>
    <name type="common">Toxic black mold</name>
    <name type="synonym">Stilbospora chartarum</name>
    <dbReference type="NCBI Taxonomy" id="1280523"/>
    <lineage>
        <taxon>Eukaryota</taxon>
        <taxon>Fungi</taxon>
        <taxon>Dikarya</taxon>
        <taxon>Ascomycota</taxon>
        <taxon>Pezizomycotina</taxon>
        <taxon>Sordariomycetes</taxon>
        <taxon>Hypocreomycetidae</taxon>
        <taxon>Hypocreales</taxon>
        <taxon>Stachybotryaceae</taxon>
        <taxon>Stachybotrys</taxon>
    </lineage>
</organism>
<proteinExistence type="predicted"/>
<dbReference type="EMBL" id="KL648566">
    <property type="protein sequence ID" value="KEY68625.1"/>
    <property type="molecule type" value="Genomic_DNA"/>
</dbReference>
<gene>
    <name evidence="1" type="ORF">S7711_00506</name>
</gene>
<sequence>MSSLLHAPKQLCVYPRCRLCRFKIVEGNRVVVGEISVDVFELVVANRYPNAVVLDNRQSLPFSYHYDAVHHDAMLQRTISCCSASCSHWNEERAVTCHQACMIFAAKFETFQPSSFFSFLFAQKQPTIPAMTVLDSGYKAHLMREKQASTSWTMRKLLTSLQLSPIDTSSANASDGSPISRMWSATNYWYEPPHSEETRRRDATVESIRRGLAVNVDPCGKLPWEILTMVANYLVPEFAITELLTTPRSNDSRFTVSKDVWATYVNIDGTEYVSSLSNLRSDKARLVLQAGSTCLDNAIYILEDHLGIRRVEISSSPPKLADPSDRSMWWRSLPIQEDELVFASDVSPSSFQGVKLQCLRESSNLNRTSWASPTSPLNQTSLFTYHISAGNGVSRMVPVDLNLPGCVGYSACWSTFSRRGALVHLQAHRVGESLDYYRDPERSQPWNLWTYMPVAEGEQIKEIWCRKGRPSFEIALAFKTSKGRTITMGSYIFPENHVFDWKCVAQPRGSDQLWFDYSSVATDAVRKFASSRWDFDALGDAPAQTTYSLPPQFSTNNDQPGEIFHSSASLKDVTEVVTCRTNDGCTGRITGLLLRYKDDSEACLGSYRLDYNLTLSLVEPSSLGLFVGAVSGESCWFVGEIDTCLPFERRSLTWQSFPWKGVLEWWFNGEQSVVHHAPDAPSGAMSV</sequence>
<accession>A0A084ATJ6</accession>
<keyword evidence="2" id="KW-1185">Reference proteome</keyword>
<evidence type="ECO:0000313" key="2">
    <source>
        <dbReference type="Proteomes" id="UP000028045"/>
    </source>
</evidence>
<dbReference type="HOGENOM" id="CLU_016575_2_0_1"/>
<name>A0A084ATJ6_STACB</name>
<dbReference type="AlphaFoldDB" id="A0A084ATJ6"/>
<reference evidence="1 2" key="1">
    <citation type="journal article" date="2014" name="BMC Genomics">
        <title>Comparative genome sequencing reveals chemotype-specific gene clusters in the toxigenic black mold Stachybotrys.</title>
        <authorList>
            <person name="Semeiks J."/>
            <person name="Borek D."/>
            <person name="Otwinowski Z."/>
            <person name="Grishin N.V."/>
        </authorList>
    </citation>
    <scope>NUCLEOTIDE SEQUENCE [LARGE SCALE GENOMIC DNA]</scope>
    <source>
        <strain evidence="2">CBS 109288 / IBT 7711</strain>
    </source>
</reference>
<evidence type="ECO:0000313" key="1">
    <source>
        <dbReference type="EMBL" id="KEY68625.1"/>
    </source>
</evidence>
<dbReference type="OrthoDB" id="5123901at2759"/>